<evidence type="ECO:0000313" key="4">
    <source>
        <dbReference type="Proteomes" id="UP000219947"/>
    </source>
</evidence>
<evidence type="ECO:0000256" key="2">
    <source>
        <dbReference type="SAM" id="SignalP"/>
    </source>
</evidence>
<feature type="signal peptide" evidence="2">
    <location>
        <begin position="1"/>
        <end position="21"/>
    </location>
</feature>
<evidence type="ECO:0008006" key="5">
    <source>
        <dbReference type="Google" id="ProtNLM"/>
    </source>
</evidence>
<evidence type="ECO:0000256" key="1">
    <source>
        <dbReference type="SAM" id="MobiDB-lite"/>
    </source>
</evidence>
<keyword evidence="2" id="KW-0732">Signal</keyword>
<organism evidence="3 4">
    <name type="scientific">Rothia dentocariosa</name>
    <dbReference type="NCBI Taxonomy" id="2047"/>
    <lineage>
        <taxon>Bacteria</taxon>
        <taxon>Bacillati</taxon>
        <taxon>Actinomycetota</taxon>
        <taxon>Actinomycetes</taxon>
        <taxon>Micrococcales</taxon>
        <taxon>Micrococcaceae</taxon>
        <taxon>Rothia</taxon>
    </lineage>
</organism>
<protein>
    <recommendedName>
        <fullName evidence="5">Tat pathway signal sequence domain protein</fullName>
    </recommendedName>
</protein>
<sequence length="438" mass="43435">MKAKSSPFLSRRTLVQGSAWAVPLVTASATIPAYASSVECEYGGYEQAFANTSADGTSRTYTVTVDKKTKAFKFSITGGSGGSYQGSAQGGIGGAGATVSGAVNVNEGDVITFIVAGGGGPYGSTASTPGRGWADGGSHVGAYIGTNSQVQRFQEHPGGLMEFYAPTGGGASAVLLNGTVIAIAGGGGAGGGRQTLYTDWREDSLGPRPADFKSLYFTPGTVANGGTGGSGDTNGGSYEEIYHYFPGLGLKMNGGLGGRDGRGGAGGAVGGTVNTRNITSVSYENNAEHSTINQYLAGSMGDDARLTGNGSNGGTGGSGVVGIGMVNTTNSSDEEVNQCSILHGATGGGGYGGGGSGSVTTSGGYITDQSWTRETYGPWTTRTWSPVGASAFSGGGGAGGSYVDSSQVYNSNISSGTTPGSPGRRVNGTAESSLCKLS</sequence>
<comment type="caution">
    <text evidence="3">The sequence shown here is derived from an EMBL/GenBank/DDBJ whole genome shotgun (WGS) entry which is preliminary data.</text>
</comment>
<proteinExistence type="predicted"/>
<keyword evidence="4" id="KW-1185">Reference proteome</keyword>
<feature type="region of interest" description="Disordered" evidence="1">
    <location>
        <begin position="413"/>
        <end position="438"/>
    </location>
</feature>
<dbReference type="InterPro" id="IPR006311">
    <property type="entry name" value="TAT_signal"/>
</dbReference>
<dbReference type="Proteomes" id="UP000219947">
    <property type="component" value="Unassembled WGS sequence"/>
</dbReference>
<dbReference type="PROSITE" id="PS51318">
    <property type="entry name" value="TAT"/>
    <property type="match status" value="1"/>
</dbReference>
<name>A0A2A8D6R9_9MICC</name>
<dbReference type="EMBL" id="PDEV01000001">
    <property type="protein sequence ID" value="PEN16682.1"/>
    <property type="molecule type" value="Genomic_DNA"/>
</dbReference>
<accession>A0A2A8D6R9</accession>
<feature type="chain" id="PRO_5038983111" description="Tat pathway signal sequence domain protein" evidence="2">
    <location>
        <begin position="22"/>
        <end position="438"/>
    </location>
</feature>
<dbReference type="RefSeq" id="WP_048779770.1">
    <property type="nucleotide sequence ID" value="NZ_CAKARO010000125.1"/>
</dbReference>
<evidence type="ECO:0000313" key="3">
    <source>
        <dbReference type="EMBL" id="PEN16682.1"/>
    </source>
</evidence>
<dbReference type="AlphaFoldDB" id="A0A2A8D6R9"/>
<gene>
    <name evidence="3" type="ORF">CRM92_01175</name>
</gene>
<reference evidence="3" key="1">
    <citation type="submission" date="2017-10" db="EMBL/GenBank/DDBJ databases">
        <title>Kefir isolates.</title>
        <authorList>
            <person name="Kim Y."/>
            <person name="Blasche S."/>
        </authorList>
    </citation>
    <scope>NUCLEOTIDE SEQUENCE [LARGE SCALE GENOMIC DNA]</scope>
    <source>
        <strain evidence="3">OG2-2</strain>
    </source>
</reference>